<evidence type="ECO:0000256" key="1">
    <source>
        <dbReference type="SAM" id="MobiDB-lite"/>
    </source>
</evidence>
<evidence type="ECO:0000313" key="3">
    <source>
        <dbReference type="Proteomes" id="UP000269396"/>
    </source>
</evidence>
<proteinExistence type="predicted"/>
<dbReference type="EMBL" id="UZAL01002923">
    <property type="protein sequence ID" value="VDO85291.1"/>
    <property type="molecule type" value="Genomic_DNA"/>
</dbReference>
<name>A0A183NJF0_9TREM</name>
<protein>
    <submittedName>
        <fullName evidence="2">Uncharacterized protein</fullName>
    </submittedName>
</protein>
<gene>
    <name evidence="2" type="ORF">SMTD_LOCUS2236</name>
</gene>
<organism evidence="2 3">
    <name type="scientific">Schistosoma mattheei</name>
    <dbReference type="NCBI Taxonomy" id="31246"/>
    <lineage>
        <taxon>Eukaryota</taxon>
        <taxon>Metazoa</taxon>
        <taxon>Spiralia</taxon>
        <taxon>Lophotrochozoa</taxon>
        <taxon>Platyhelminthes</taxon>
        <taxon>Trematoda</taxon>
        <taxon>Digenea</taxon>
        <taxon>Strigeidida</taxon>
        <taxon>Schistosomatoidea</taxon>
        <taxon>Schistosomatidae</taxon>
        <taxon>Schistosoma</taxon>
    </lineage>
</organism>
<feature type="compositionally biased region" description="Polar residues" evidence="1">
    <location>
        <begin position="1"/>
        <end position="10"/>
    </location>
</feature>
<evidence type="ECO:0000313" key="2">
    <source>
        <dbReference type="EMBL" id="VDO85291.1"/>
    </source>
</evidence>
<dbReference type="Proteomes" id="UP000269396">
    <property type="component" value="Unassembled WGS sequence"/>
</dbReference>
<dbReference type="AlphaFoldDB" id="A0A183NJF0"/>
<feature type="region of interest" description="Disordered" evidence="1">
    <location>
        <begin position="1"/>
        <end position="25"/>
    </location>
</feature>
<accession>A0A183NJF0</accession>
<reference evidence="2 3" key="1">
    <citation type="submission" date="2018-11" db="EMBL/GenBank/DDBJ databases">
        <authorList>
            <consortium name="Pathogen Informatics"/>
        </authorList>
    </citation>
    <scope>NUCLEOTIDE SEQUENCE [LARGE SCALE GENOMIC DNA]</scope>
    <source>
        <strain>Denwood</strain>
        <strain evidence="3">Zambia</strain>
    </source>
</reference>
<dbReference type="STRING" id="31246.A0A183NJF0"/>
<sequence>MVEPTGTSVPANIARLGHHDRQARSPRQGCSFDRAFNYLLSNLVAVFPLEVAIRANRLDSIIDSIGLIPLSISTALVHALLPLIRAGSLLEIGNNVDSEKSDNPFGQVRMRLISNLCKAAQSPRIPSRCAAVACLILLLKHLKVSYCIP</sequence>
<keyword evidence="3" id="KW-1185">Reference proteome</keyword>